<accession>A0A8A1M357</accession>
<dbReference type="Proteomes" id="UP000663671">
    <property type="component" value="Chromosome 4"/>
</dbReference>
<evidence type="ECO:0000313" key="2">
    <source>
        <dbReference type="EMBL" id="QSS60499.1"/>
    </source>
</evidence>
<dbReference type="AlphaFoldDB" id="A0A8A1M357"/>
<organism evidence="2 3">
    <name type="scientific">Ajellomyces capsulatus</name>
    <name type="common">Darling's disease fungus</name>
    <name type="synonym">Histoplasma capsulatum</name>
    <dbReference type="NCBI Taxonomy" id="5037"/>
    <lineage>
        <taxon>Eukaryota</taxon>
        <taxon>Fungi</taxon>
        <taxon>Dikarya</taxon>
        <taxon>Ascomycota</taxon>
        <taxon>Pezizomycotina</taxon>
        <taxon>Eurotiomycetes</taxon>
        <taxon>Eurotiomycetidae</taxon>
        <taxon>Onygenales</taxon>
        <taxon>Ajellomycetaceae</taxon>
        <taxon>Histoplasma</taxon>
    </lineage>
</organism>
<proteinExistence type="predicted"/>
<dbReference type="OrthoDB" id="10373414at2759"/>
<reference evidence="2" key="1">
    <citation type="submission" date="2021-01" db="EMBL/GenBank/DDBJ databases">
        <title>Chromosome-level genome assembly of a human fungal pathogen reveals clustering of transcriptionally co-regulated genes.</title>
        <authorList>
            <person name="Voorhies M."/>
            <person name="Cohen S."/>
            <person name="Shea T.P."/>
            <person name="Petrus S."/>
            <person name="Munoz J.F."/>
            <person name="Poplawski S."/>
            <person name="Goldman W.E."/>
            <person name="Michael T."/>
            <person name="Cuomo C.A."/>
            <person name="Sil A."/>
            <person name="Beyhan S."/>
        </authorList>
    </citation>
    <scope>NUCLEOTIDE SEQUENCE</scope>
    <source>
        <strain evidence="2">WU24</strain>
    </source>
</reference>
<evidence type="ECO:0000313" key="3">
    <source>
        <dbReference type="Proteomes" id="UP000663671"/>
    </source>
</evidence>
<dbReference type="EMBL" id="CP069110">
    <property type="protein sequence ID" value="QSS60499.1"/>
    <property type="molecule type" value="Genomic_DNA"/>
</dbReference>
<sequence>MAHVASENQMGTSHGLLSLSRQGGNHLQRISQRRNGGCIEAMVTILNYRKKPEVPARTALILVEDGCYPAILALYGFLGLSFPPIQGLTYGHSLTFLRGSPHEAI</sequence>
<feature type="compositionally biased region" description="Polar residues" evidence="1">
    <location>
        <begin position="1"/>
        <end position="12"/>
    </location>
</feature>
<protein>
    <submittedName>
        <fullName evidence="2">Uncharacterized protein</fullName>
    </submittedName>
</protein>
<name>A0A8A1M357_AJECA</name>
<evidence type="ECO:0000256" key="1">
    <source>
        <dbReference type="SAM" id="MobiDB-lite"/>
    </source>
</evidence>
<dbReference type="VEuPathDB" id="FungiDB:I7I51_05299"/>
<feature type="region of interest" description="Disordered" evidence="1">
    <location>
        <begin position="1"/>
        <end position="21"/>
    </location>
</feature>
<gene>
    <name evidence="2" type="ORF">I7I51_05299</name>
</gene>